<dbReference type="OrthoDB" id="7391735at2"/>
<evidence type="ECO:0000313" key="2">
    <source>
        <dbReference type="Proteomes" id="UP000466966"/>
    </source>
</evidence>
<protein>
    <recommendedName>
        <fullName evidence="3">YkgJ family cysteine cluster protein</fullName>
    </recommendedName>
</protein>
<organism evidence="1 2">
    <name type="scientific">Alteraurantiacibacter buctensis</name>
    <dbReference type="NCBI Taxonomy" id="1503981"/>
    <lineage>
        <taxon>Bacteria</taxon>
        <taxon>Pseudomonadati</taxon>
        <taxon>Pseudomonadota</taxon>
        <taxon>Alphaproteobacteria</taxon>
        <taxon>Sphingomonadales</taxon>
        <taxon>Erythrobacteraceae</taxon>
        <taxon>Alteraurantiacibacter</taxon>
    </lineage>
</organism>
<name>A0A844YYI4_9SPHN</name>
<accession>A0A844YYI4</accession>
<dbReference type="AlphaFoldDB" id="A0A844YYI4"/>
<proteinExistence type="predicted"/>
<evidence type="ECO:0000313" key="1">
    <source>
        <dbReference type="EMBL" id="MXO70793.1"/>
    </source>
</evidence>
<sequence length="177" mass="19424">MASTNICVACGICCDGHLFDHARMYPGEQPLCASLGMGTEERDDGEGRFLLPCPRHGAEGCTVYDRRPTTCRTFRCRLLKDHEAGAISGDEALAVIGKVHALDWHGTLRPLLLRLVPDQAGPVTRHLLAAQAAIAADPDPAAQRRTHAQALLRTTALVELLRQYFYKRPEEDPAARE</sequence>
<gene>
    <name evidence="1" type="ORF">GRI99_03990</name>
</gene>
<evidence type="ECO:0008006" key="3">
    <source>
        <dbReference type="Google" id="ProtNLM"/>
    </source>
</evidence>
<dbReference type="EMBL" id="WTYV01000001">
    <property type="protein sequence ID" value="MXO70793.1"/>
    <property type="molecule type" value="Genomic_DNA"/>
</dbReference>
<reference evidence="1 2" key="1">
    <citation type="submission" date="2019-12" db="EMBL/GenBank/DDBJ databases">
        <title>Genomic-based taxomic classification of the family Erythrobacteraceae.</title>
        <authorList>
            <person name="Xu L."/>
        </authorList>
    </citation>
    <scope>NUCLEOTIDE SEQUENCE [LARGE SCALE GENOMIC DNA]</scope>
    <source>
        <strain evidence="1 2">M0322</strain>
    </source>
</reference>
<dbReference type="Proteomes" id="UP000466966">
    <property type="component" value="Unassembled WGS sequence"/>
</dbReference>
<keyword evidence="2" id="KW-1185">Reference proteome</keyword>
<dbReference type="RefSeq" id="WP_160770665.1">
    <property type="nucleotide sequence ID" value="NZ_WTYV01000001.1"/>
</dbReference>
<comment type="caution">
    <text evidence="1">The sequence shown here is derived from an EMBL/GenBank/DDBJ whole genome shotgun (WGS) entry which is preliminary data.</text>
</comment>